<dbReference type="Proteomes" id="UP000595917">
    <property type="component" value="Chromosome"/>
</dbReference>
<sequence length="196" mass="21343">MADNIVNNFKGIPMGELIGAPLTAACEAQIRLAQATFNFVKQIAFEDEKGTQTRLVKFKLQRPTETPTGYDKVDIEVQAPFLGLVPIPALLIEDVNVEFQMEVAATEQSKTNTAAEVNTTAKASWGLFSKASIEVQGKVTSSRENTRSTNQTAKYQVRVNARQQVPTEGLSRLMDVMAQCTAPLPSSNTPAAPEKK</sequence>
<dbReference type="EMBL" id="CP067089">
    <property type="protein sequence ID" value="QQO10140.1"/>
    <property type="molecule type" value="Genomic_DNA"/>
</dbReference>
<reference evidence="1" key="1">
    <citation type="submission" date="2021-01" db="EMBL/GenBank/DDBJ databases">
        <title>Description of Breznakiella homolactica.</title>
        <authorList>
            <person name="Song Y."/>
            <person name="Brune A."/>
        </authorList>
    </citation>
    <scope>NUCLEOTIDE SEQUENCE</scope>
    <source>
        <strain evidence="1">RmG30</strain>
    </source>
</reference>
<evidence type="ECO:0000313" key="2">
    <source>
        <dbReference type="Proteomes" id="UP000595917"/>
    </source>
</evidence>
<dbReference type="Pfam" id="PF11655">
    <property type="entry name" value="DUF2589"/>
    <property type="match status" value="1"/>
</dbReference>
<dbReference type="KEGG" id="bhc:JFL75_04260"/>
<dbReference type="AlphaFoldDB" id="A0A7T7XPJ8"/>
<accession>A0A7T7XPJ8</accession>
<protein>
    <submittedName>
        <fullName evidence="1">DUF2589 domain-containing protein</fullName>
    </submittedName>
</protein>
<name>A0A7T7XPJ8_9SPIR</name>
<organism evidence="1 2">
    <name type="scientific">Breznakiella homolactica</name>
    <dbReference type="NCBI Taxonomy" id="2798577"/>
    <lineage>
        <taxon>Bacteria</taxon>
        <taxon>Pseudomonadati</taxon>
        <taxon>Spirochaetota</taxon>
        <taxon>Spirochaetia</taxon>
        <taxon>Spirochaetales</taxon>
        <taxon>Breznakiellaceae</taxon>
        <taxon>Breznakiella</taxon>
    </lineage>
</organism>
<evidence type="ECO:0000313" key="1">
    <source>
        <dbReference type="EMBL" id="QQO10140.1"/>
    </source>
</evidence>
<keyword evidence="2" id="KW-1185">Reference proteome</keyword>
<gene>
    <name evidence="1" type="ORF">JFL75_04260</name>
</gene>
<dbReference type="InterPro" id="IPR024510">
    <property type="entry name" value="DUF2589"/>
</dbReference>
<dbReference type="RefSeq" id="WP_215627444.1">
    <property type="nucleotide sequence ID" value="NZ_CP067089.2"/>
</dbReference>
<proteinExistence type="predicted"/>